<evidence type="ECO:0000313" key="2">
    <source>
        <dbReference type="EMBL" id="RFM32142.1"/>
    </source>
</evidence>
<sequence length="195" mass="20106">MDEPYLAMICVFAFNFAPNGWQICNGTFLSIAQNTAVFALLGTTYGGNGQTTFGIPDLRGRAPIGMGQGPGLSQYDLGQFGGVESITLTAGQMPMHTHNMTHTLTAAPKASTQAATSNVPAATKVPAALPTIGAGVNTFTVNGYNTVSDVTLMPADVSGGIVAGVSGGSQPHSILQPYLTVNYCIAMQGIYPSRS</sequence>
<dbReference type="Gene3D" id="3.90.1340.10">
    <property type="entry name" value="Phage tail collar domain"/>
    <property type="match status" value="1"/>
</dbReference>
<gene>
    <name evidence="2" type="ORF">DXN04_25500</name>
</gene>
<protein>
    <submittedName>
        <fullName evidence="2">Phage tail protein</fullName>
    </submittedName>
</protein>
<accession>A0A3E1NW19</accession>
<comment type="caution">
    <text evidence="2">The sequence shown here is derived from an EMBL/GenBank/DDBJ whole genome shotgun (WGS) entry which is preliminary data.</text>
</comment>
<dbReference type="EMBL" id="QTJV01000010">
    <property type="protein sequence ID" value="RFM32142.1"/>
    <property type="molecule type" value="Genomic_DNA"/>
</dbReference>
<evidence type="ECO:0000259" key="1">
    <source>
        <dbReference type="Pfam" id="PF07484"/>
    </source>
</evidence>
<dbReference type="RefSeq" id="WP_116856228.1">
    <property type="nucleotide sequence ID" value="NZ_QTJV01000010.1"/>
</dbReference>
<proteinExistence type="predicted"/>
<dbReference type="InterPro" id="IPR037053">
    <property type="entry name" value="Phage_tail_collar_dom_sf"/>
</dbReference>
<dbReference type="Proteomes" id="UP000261174">
    <property type="component" value="Unassembled WGS sequence"/>
</dbReference>
<organism evidence="2 3">
    <name type="scientific">Chitinophaga silvisoli</name>
    <dbReference type="NCBI Taxonomy" id="2291814"/>
    <lineage>
        <taxon>Bacteria</taxon>
        <taxon>Pseudomonadati</taxon>
        <taxon>Bacteroidota</taxon>
        <taxon>Chitinophagia</taxon>
        <taxon>Chitinophagales</taxon>
        <taxon>Chitinophagaceae</taxon>
        <taxon>Chitinophaga</taxon>
    </lineage>
</organism>
<dbReference type="AlphaFoldDB" id="A0A3E1NW19"/>
<reference evidence="2 3" key="1">
    <citation type="submission" date="2018-08" db="EMBL/GenBank/DDBJ databases">
        <title>Chitinophaga sp. K20C18050901, a novel bacterium isolated from forest soil.</title>
        <authorList>
            <person name="Wang C."/>
        </authorList>
    </citation>
    <scope>NUCLEOTIDE SEQUENCE [LARGE SCALE GENOMIC DNA]</scope>
    <source>
        <strain evidence="2 3">K20C18050901</strain>
    </source>
</reference>
<evidence type="ECO:0000313" key="3">
    <source>
        <dbReference type="Proteomes" id="UP000261174"/>
    </source>
</evidence>
<dbReference type="Pfam" id="PF07484">
    <property type="entry name" value="Collar"/>
    <property type="match status" value="1"/>
</dbReference>
<dbReference type="SUPFAM" id="SSF88874">
    <property type="entry name" value="Receptor-binding domain of short tail fibre protein gp12"/>
    <property type="match status" value="1"/>
</dbReference>
<dbReference type="OrthoDB" id="9810174at2"/>
<dbReference type="InterPro" id="IPR011083">
    <property type="entry name" value="Phage_tail_collar_dom"/>
</dbReference>
<name>A0A3E1NW19_9BACT</name>
<feature type="domain" description="Phage tail collar" evidence="1">
    <location>
        <begin position="8"/>
        <end position="63"/>
    </location>
</feature>
<keyword evidence="3" id="KW-1185">Reference proteome</keyword>